<evidence type="ECO:0000313" key="2">
    <source>
        <dbReference type="EMBL" id="KDO30898.1"/>
    </source>
</evidence>
<dbReference type="OMA" id="CEAIYHA"/>
<feature type="transmembrane region" description="Helical" evidence="1">
    <location>
        <begin position="754"/>
        <end position="781"/>
    </location>
</feature>
<keyword evidence="1" id="KW-0812">Transmembrane</keyword>
<feature type="transmembrane region" description="Helical" evidence="1">
    <location>
        <begin position="675"/>
        <end position="694"/>
    </location>
</feature>
<reference evidence="2 3" key="1">
    <citation type="journal article" date="2013" name="PLoS Genet.">
        <title>Distinctive expansion of potential virulence genes in the genome of the oomycete fish pathogen Saprolegnia parasitica.</title>
        <authorList>
            <person name="Jiang R.H."/>
            <person name="de Bruijn I."/>
            <person name="Haas B.J."/>
            <person name="Belmonte R."/>
            <person name="Lobach L."/>
            <person name="Christie J."/>
            <person name="van den Ackerveken G."/>
            <person name="Bottin A."/>
            <person name="Bulone V."/>
            <person name="Diaz-Moreno S.M."/>
            <person name="Dumas B."/>
            <person name="Fan L."/>
            <person name="Gaulin E."/>
            <person name="Govers F."/>
            <person name="Grenville-Briggs L.J."/>
            <person name="Horner N.R."/>
            <person name="Levin J.Z."/>
            <person name="Mammella M."/>
            <person name="Meijer H.J."/>
            <person name="Morris P."/>
            <person name="Nusbaum C."/>
            <person name="Oome S."/>
            <person name="Phillips A.J."/>
            <person name="van Rooyen D."/>
            <person name="Rzeszutek E."/>
            <person name="Saraiva M."/>
            <person name="Secombes C.J."/>
            <person name="Seidl M.F."/>
            <person name="Snel B."/>
            <person name="Stassen J.H."/>
            <person name="Sykes S."/>
            <person name="Tripathy S."/>
            <person name="van den Berg H."/>
            <person name="Vega-Arreguin J.C."/>
            <person name="Wawra S."/>
            <person name="Young S.K."/>
            <person name="Zeng Q."/>
            <person name="Dieguez-Uribeondo J."/>
            <person name="Russ C."/>
            <person name="Tyler B.M."/>
            <person name="van West P."/>
        </authorList>
    </citation>
    <scope>NUCLEOTIDE SEQUENCE [LARGE SCALE GENOMIC DNA]</scope>
    <source>
        <strain evidence="2 3">CBS 223.65</strain>
    </source>
</reference>
<dbReference type="GeneID" id="24127226"/>
<dbReference type="RefSeq" id="XP_012198591.1">
    <property type="nucleotide sequence ID" value="XM_012343201.1"/>
</dbReference>
<evidence type="ECO:0000256" key="1">
    <source>
        <dbReference type="SAM" id="Phobius"/>
    </source>
</evidence>
<feature type="transmembrane region" description="Helical" evidence="1">
    <location>
        <begin position="637"/>
        <end position="655"/>
    </location>
</feature>
<keyword evidence="1" id="KW-0472">Membrane</keyword>
<keyword evidence="1" id="KW-1133">Transmembrane helix</keyword>
<dbReference type="AlphaFoldDB" id="A0A067CK59"/>
<sequence length="878" mass="97083">MMLLLGGILYTAIGLVSNVAFLTVAQTFLANDFGWAGFNSTGMHAFLANAINQQLLISTNTTLDLSSPALADISQLYNDSMSSILRSAHAPRRQLMDASVPLTRFVQGLRDMNPCMLPWMFTQYCWLDLDRQWAMASTTRRQARCVASQMDNGAVYLEIPLRNIRDWTAWDRCWGSSFEIGFIAHLQTSQRGQQWLTNLKLNTNSVNDEVALWRRYNLTRFQLQWQNYKTIGMVDTFSITSALGYTSSLTLSRSEGDYHTWMQTSYRMYWALASDLWAISTNATHIGGKSLLSSSPKFAFANTSSASLLAQNLTLPMPLLPGLVRLASALGPFGAIDTHLLAPPRLLLDLLNAILSAVAMQLVSNELAQADFLSLPSKPSVCEVPPFLLSDPAIMLLGGNLMCGDDLPPEPAIGLYSGFGAFSVCNANFFELMQLSTKEQLFAFAAFLATTAIEPADYQGICDLDKCSGIACAAQFRDVVGWLEQYPVVTPRDLVSSVVQSILQLNLETTQYFYATNDTPHVQLYRVPLLTPSERLWGFYGWCFLYEWATGAREAVMFAGDAGTITSLSQRTPPLKISPDPGEVPVSFASFCQGCILYVTGLLIAVAGLVTIYSLSLRGRIEAFNLFELSRIVGHVWAGRLVLLLRSLTAIWILNTAPLLLTQVGAATVMTSTSLTWYKTILAASEVSWLVYALNDLFSVMTQQYTATYAPKSAFLTWFVAILWSFVSPVAAHAQLHRDCSYVDMDAGLFCSSAMISIGSTRGSFALVAMALACILLTYALDRLRFPQLPPVQVHSLLLNAQSLYLFDWTDWAIEGEYFLDKASALMAGVLSIAYKDNLYMFDIKTWRYMTLPVPVVSHALDPSTRARLQSALPLGRI</sequence>
<dbReference type="Proteomes" id="UP000030745">
    <property type="component" value="Unassembled WGS sequence"/>
</dbReference>
<evidence type="ECO:0000313" key="3">
    <source>
        <dbReference type="Proteomes" id="UP000030745"/>
    </source>
</evidence>
<gene>
    <name evidence="2" type="ORF">SPRG_04801</name>
</gene>
<dbReference type="VEuPathDB" id="FungiDB:SPRG_04801"/>
<dbReference type="EMBL" id="KK583200">
    <property type="protein sequence ID" value="KDO30898.1"/>
    <property type="molecule type" value="Genomic_DNA"/>
</dbReference>
<keyword evidence="3" id="KW-1185">Reference proteome</keyword>
<protein>
    <submittedName>
        <fullName evidence="2">Uncharacterized protein</fullName>
    </submittedName>
</protein>
<dbReference type="OrthoDB" id="75886at2759"/>
<dbReference type="KEGG" id="spar:SPRG_04801"/>
<name>A0A067CK59_SAPPC</name>
<feature type="transmembrane region" description="Helical" evidence="1">
    <location>
        <begin position="596"/>
        <end position="616"/>
    </location>
</feature>
<accession>A0A067CK59</accession>
<proteinExistence type="predicted"/>
<feature type="transmembrane region" description="Helical" evidence="1">
    <location>
        <begin position="715"/>
        <end position="734"/>
    </location>
</feature>
<organism evidence="2 3">
    <name type="scientific">Saprolegnia parasitica (strain CBS 223.65)</name>
    <dbReference type="NCBI Taxonomy" id="695850"/>
    <lineage>
        <taxon>Eukaryota</taxon>
        <taxon>Sar</taxon>
        <taxon>Stramenopiles</taxon>
        <taxon>Oomycota</taxon>
        <taxon>Saprolegniomycetes</taxon>
        <taxon>Saprolegniales</taxon>
        <taxon>Saprolegniaceae</taxon>
        <taxon>Saprolegnia</taxon>
    </lineage>
</organism>